<dbReference type="PANTHER" id="PTHR43214:SF42">
    <property type="entry name" value="TRANSCRIPTIONAL REGULATORY PROTEIN DESR"/>
    <property type="match status" value="1"/>
</dbReference>
<proteinExistence type="predicted"/>
<dbReference type="SMART" id="SM00421">
    <property type="entry name" value="HTH_LUXR"/>
    <property type="match status" value="1"/>
</dbReference>
<dbReference type="OrthoDB" id="9808843at2"/>
<keyword evidence="1 3" id="KW-0597">Phosphoprotein</keyword>
<dbReference type="Proteomes" id="UP000297472">
    <property type="component" value="Unassembled WGS sequence"/>
</dbReference>
<name>A0A4Y8JV21_9MICO</name>
<dbReference type="Pfam" id="PF00072">
    <property type="entry name" value="Response_reg"/>
    <property type="match status" value="1"/>
</dbReference>
<dbReference type="Gene3D" id="3.40.50.2300">
    <property type="match status" value="1"/>
</dbReference>
<protein>
    <submittedName>
        <fullName evidence="6">Response regulator transcription factor</fullName>
    </submittedName>
</protein>
<evidence type="ECO:0000256" key="1">
    <source>
        <dbReference type="ARBA" id="ARBA00022553"/>
    </source>
</evidence>
<reference evidence="6 7" key="1">
    <citation type="submission" date="2019-03" db="EMBL/GenBank/DDBJ databases">
        <title>Genomics of glacier-inhabiting Cryobacterium strains.</title>
        <authorList>
            <person name="Liu Q."/>
            <person name="Xin Y.-H."/>
        </authorList>
    </citation>
    <scope>NUCLEOTIDE SEQUENCE [LARGE SCALE GENOMIC DNA]</scope>
    <source>
        <strain evidence="6 7">TMT1-51</strain>
    </source>
</reference>
<evidence type="ECO:0000256" key="3">
    <source>
        <dbReference type="PROSITE-ProRule" id="PRU00169"/>
    </source>
</evidence>
<feature type="modified residue" description="4-aspartylphosphate" evidence="3">
    <location>
        <position position="54"/>
    </location>
</feature>
<dbReference type="Pfam" id="PF00196">
    <property type="entry name" value="GerE"/>
    <property type="match status" value="1"/>
</dbReference>
<evidence type="ECO:0000256" key="2">
    <source>
        <dbReference type="ARBA" id="ARBA00023125"/>
    </source>
</evidence>
<dbReference type="InterPro" id="IPR016032">
    <property type="entry name" value="Sig_transdc_resp-reg_C-effctor"/>
</dbReference>
<dbReference type="GO" id="GO:0000160">
    <property type="term" value="P:phosphorelay signal transduction system"/>
    <property type="evidence" value="ECO:0007669"/>
    <property type="project" value="InterPro"/>
</dbReference>
<dbReference type="SMART" id="SM00448">
    <property type="entry name" value="REC"/>
    <property type="match status" value="1"/>
</dbReference>
<dbReference type="InterPro" id="IPR058245">
    <property type="entry name" value="NreC/VraR/RcsB-like_REC"/>
</dbReference>
<dbReference type="SUPFAM" id="SSF46894">
    <property type="entry name" value="C-terminal effector domain of the bipartite response regulators"/>
    <property type="match status" value="1"/>
</dbReference>
<dbReference type="GO" id="GO:0003677">
    <property type="term" value="F:DNA binding"/>
    <property type="evidence" value="ECO:0007669"/>
    <property type="project" value="UniProtKB-KW"/>
</dbReference>
<evidence type="ECO:0000259" key="5">
    <source>
        <dbReference type="PROSITE" id="PS50110"/>
    </source>
</evidence>
<feature type="domain" description="Response regulatory" evidence="5">
    <location>
        <begin position="3"/>
        <end position="119"/>
    </location>
</feature>
<dbReference type="GO" id="GO:0006355">
    <property type="term" value="P:regulation of DNA-templated transcription"/>
    <property type="evidence" value="ECO:0007669"/>
    <property type="project" value="InterPro"/>
</dbReference>
<dbReference type="InterPro" id="IPR011006">
    <property type="entry name" value="CheY-like_superfamily"/>
</dbReference>
<evidence type="ECO:0000313" key="6">
    <source>
        <dbReference type="EMBL" id="TFD29855.1"/>
    </source>
</evidence>
<dbReference type="InterPro" id="IPR000792">
    <property type="entry name" value="Tscrpt_reg_LuxR_C"/>
</dbReference>
<dbReference type="PRINTS" id="PR00038">
    <property type="entry name" value="HTHLUXR"/>
</dbReference>
<dbReference type="InterPro" id="IPR039420">
    <property type="entry name" value="WalR-like"/>
</dbReference>
<dbReference type="InterPro" id="IPR001789">
    <property type="entry name" value="Sig_transdc_resp-reg_receiver"/>
</dbReference>
<dbReference type="PANTHER" id="PTHR43214">
    <property type="entry name" value="TWO-COMPONENT RESPONSE REGULATOR"/>
    <property type="match status" value="1"/>
</dbReference>
<keyword evidence="7" id="KW-1185">Reference proteome</keyword>
<evidence type="ECO:0000259" key="4">
    <source>
        <dbReference type="PROSITE" id="PS50043"/>
    </source>
</evidence>
<dbReference type="CDD" id="cd06170">
    <property type="entry name" value="LuxR_C_like"/>
    <property type="match status" value="1"/>
</dbReference>
<keyword evidence="2" id="KW-0238">DNA-binding</keyword>
<dbReference type="AlphaFoldDB" id="A0A4Y8JV21"/>
<dbReference type="PROSITE" id="PS50110">
    <property type="entry name" value="RESPONSE_REGULATORY"/>
    <property type="match status" value="1"/>
</dbReference>
<accession>A0A4Y8JV21</accession>
<comment type="caution">
    <text evidence="6">The sequence shown here is derived from an EMBL/GenBank/DDBJ whole genome shotgun (WGS) entry which is preliminary data.</text>
</comment>
<dbReference type="EMBL" id="SOHA01000027">
    <property type="protein sequence ID" value="TFD29855.1"/>
    <property type="molecule type" value="Genomic_DNA"/>
</dbReference>
<dbReference type="CDD" id="cd17535">
    <property type="entry name" value="REC_NarL-like"/>
    <property type="match status" value="1"/>
</dbReference>
<evidence type="ECO:0000313" key="7">
    <source>
        <dbReference type="Proteomes" id="UP000297472"/>
    </source>
</evidence>
<dbReference type="SUPFAM" id="SSF52172">
    <property type="entry name" value="CheY-like"/>
    <property type="match status" value="1"/>
</dbReference>
<dbReference type="RefSeq" id="WP_134424566.1">
    <property type="nucleotide sequence ID" value="NZ_SOHA01000027.1"/>
</dbReference>
<gene>
    <name evidence="6" type="ORF">E3T49_08830</name>
</gene>
<feature type="domain" description="HTH luxR-type" evidence="4">
    <location>
        <begin position="142"/>
        <end position="207"/>
    </location>
</feature>
<dbReference type="PROSITE" id="PS50043">
    <property type="entry name" value="HTH_LUXR_2"/>
    <property type="match status" value="1"/>
</dbReference>
<organism evidence="6 7">
    <name type="scientific">Cryobacterium cryoconiti</name>
    <dbReference type="NCBI Taxonomy" id="1259239"/>
    <lineage>
        <taxon>Bacteria</taxon>
        <taxon>Bacillati</taxon>
        <taxon>Actinomycetota</taxon>
        <taxon>Actinomycetes</taxon>
        <taxon>Micrococcales</taxon>
        <taxon>Microbacteriaceae</taxon>
        <taxon>Cryobacterium</taxon>
    </lineage>
</organism>
<sequence length="215" mass="22940">MIRVLIVDDHTTFTELLLGALDREPDLCTVGTTRSARSAIELTESLSPDLVVMDFHLPDGSGLSAAARILARTPSTRIVMLTGDPTPETIEQAAAIGVCAFLPKDGSLAGLLDTLRHARNGTFLVHPSLVAQLSARRRLHENALAAASLTRRELDVLQLMAAGSDVKANALALGISENTCRGYVKTILAKLEAHTQLEAVVTASRLGLVMVRDRA</sequence>